<dbReference type="HOGENOM" id="CLU_2303048_0_0_0"/>
<dbReference type="RefSeq" id="WP_012374147.1">
    <property type="nucleotide sequence ID" value="NC_010571.1"/>
</dbReference>
<proteinExistence type="predicted"/>
<evidence type="ECO:0000313" key="2">
    <source>
        <dbReference type="Proteomes" id="UP000007013"/>
    </source>
</evidence>
<keyword evidence="2" id="KW-1185">Reference proteome</keyword>
<dbReference type="PROSITE" id="PS51257">
    <property type="entry name" value="PROKAR_LIPOPROTEIN"/>
    <property type="match status" value="1"/>
</dbReference>
<dbReference type="KEGG" id="ote:Oter_1324"/>
<dbReference type="Proteomes" id="UP000007013">
    <property type="component" value="Chromosome"/>
</dbReference>
<accession>B1ZRC2</accession>
<evidence type="ECO:0000313" key="1">
    <source>
        <dbReference type="EMBL" id="ACB74609.1"/>
    </source>
</evidence>
<dbReference type="OrthoDB" id="346114at2"/>
<protein>
    <recommendedName>
        <fullName evidence="3">Lipoprotein</fullName>
    </recommendedName>
</protein>
<dbReference type="AlphaFoldDB" id="B1ZRC2"/>
<sequence>MKLLSSVVMVAAVLASGCIGPGRPPHAYFPPIAEEYYVCGKCGSLHGGIYGKGPLERFDTAKAPRCWHRWRQISKHEFQRVAAEQFPGEWEKASPYVKRP</sequence>
<organism evidence="1 2">
    <name type="scientific">Opitutus terrae (strain DSM 11246 / JCM 15787 / PB90-1)</name>
    <dbReference type="NCBI Taxonomy" id="452637"/>
    <lineage>
        <taxon>Bacteria</taxon>
        <taxon>Pseudomonadati</taxon>
        <taxon>Verrucomicrobiota</taxon>
        <taxon>Opitutia</taxon>
        <taxon>Opitutales</taxon>
        <taxon>Opitutaceae</taxon>
        <taxon>Opitutus</taxon>
    </lineage>
</organism>
<reference evidence="1 2" key="1">
    <citation type="journal article" date="2011" name="J. Bacteriol.">
        <title>Genome sequence of the verrucomicrobium Opitutus terrae PB90-1, an abundant inhabitant of rice paddy soil ecosystems.</title>
        <authorList>
            <person name="van Passel M.W."/>
            <person name="Kant R."/>
            <person name="Palva A."/>
            <person name="Copeland A."/>
            <person name="Lucas S."/>
            <person name="Lapidus A."/>
            <person name="Glavina del Rio T."/>
            <person name="Pitluck S."/>
            <person name="Goltsman E."/>
            <person name="Clum A."/>
            <person name="Sun H."/>
            <person name="Schmutz J."/>
            <person name="Larimer F.W."/>
            <person name="Land M.L."/>
            <person name="Hauser L."/>
            <person name="Kyrpides N."/>
            <person name="Mikhailova N."/>
            <person name="Richardson P.P."/>
            <person name="Janssen P.H."/>
            <person name="de Vos W.M."/>
            <person name="Smidt H."/>
        </authorList>
    </citation>
    <scope>NUCLEOTIDE SEQUENCE [LARGE SCALE GENOMIC DNA]</scope>
    <source>
        <strain evidence="2">DSM 11246 / JCM 15787 / PB90-1</strain>
    </source>
</reference>
<evidence type="ECO:0008006" key="3">
    <source>
        <dbReference type="Google" id="ProtNLM"/>
    </source>
</evidence>
<dbReference type="EMBL" id="CP001032">
    <property type="protein sequence ID" value="ACB74609.1"/>
    <property type="molecule type" value="Genomic_DNA"/>
</dbReference>
<gene>
    <name evidence="1" type="ordered locus">Oter_1324</name>
</gene>
<name>B1ZRC2_OPITP</name>